<dbReference type="OrthoDB" id="360301at2759"/>
<name>L1LBW4_THEEQ</name>
<dbReference type="EMBL" id="ACOU01000004">
    <property type="protein sequence ID" value="EKX72937.1"/>
    <property type="molecule type" value="Genomic_DNA"/>
</dbReference>
<dbReference type="InterPro" id="IPR007480">
    <property type="entry name" value="DUF529"/>
</dbReference>
<sequence>MLELVIHITLIVQAKFIAGTPLVLNIWNASKEQFTVGYHSTHDSFSTIYTPTQGNTIQAIRDEKETFWRSRDDNEFCSHLVLYGFPDKTILAYLFIVRHNSVYRNYFENNGTMWAPLDRSEFFRKFDGYKLEAPREHQITLDIHSVNLLLFKIINHQPYGANALIFVKKHEGKLVRVSDNREIIWEGGSTGEDCVDVVIYCGGTDFVLGHLFITSSNGFEYRFYEKVEGKWLPLDRNAFYEKLYELDKIEDEKKIYSCESNWMEY</sequence>
<dbReference type="RefSeq" id="XP_004832389.1">
    <property type="nucleotide sequence ID" value="XM_004832332.1"/>
</dbReference>
<accession>L1LBW4</accession>
<protein>
    <recommendedName>
        <fullName evidence="3">Signal peptide-containing protein</fullName>
    </recommendedName>
</protein>
<proteinExistence type="predicted"/>
<reference evidence="1 2" key="1">
    <citation type="journal article" date="2012" name="BMC Genomics">
        <title>Comparative genomic analysis and phylogenetic position of Theileria equi.</title>
        <authorList>
            <person name="Kappmeyer L.S."/>
            <person name="Thiagarajan M."/>
            <person name="Herndon D.R."/>
            <person name="Ramsay J.D."/>
            <person name="Caler E."/>
            <person name="Djikeng A."/>
            <person name="Gillespie J.J."/>
            <person name="Lau A.O."/>
            <person name="Roalson E.H."/>
            <person name="Silva J.C."/>
            <person name="Silva M.G."/>
            <person name="Suarez C.E."/>
            <person name="Ueti M.W."/>
            <person name="Nene V.M."/>
            <person name="Mealey R.H."/>
            <person name="Knowles D.P."/>
            <person name="Brayton K.A."/>
        </authorList>
    </citation>
    <scope>NUCLEOTIDE SEQUENCE [LARGE SCALE GENOMIC DNA]</scope>
    <source>
        <strain evidence="1 2">WA</strain>
    </source>
</reference>
<gene>
    <name evidence="1" type="ORF">BEWA_014960</name>
</gene>
<dbReference type="AlphaFoldDB" id="L1LBW4"/>
<dbReference type="Proteomes" id="UP000031512">
    <property type="component" value="Unassembled WGS sequence"/>
</dbReference>
<evidence type="ECO:0000313" key="1">
    <source>
        <dbReference type="EMBL" id="EKX72937.1"/>
    </source>
</evidence>
<dbReference type="VEuPathDB" id="PiroplasmaDB:BEWA_014960"/>
<keyword evidence="2" id="KW-1185">Reference proteome</keyword>
<dbReference type="KEGG" id="beq:BEWA_014960"/>
<dbReference type="Pfam" id="PF04385">
    <property type="entry name" value="FAINT"/>
    <property type="match status" value="1"/>
</dbReference>
<evidence type="ECO:0008006" key="3">
    <source>
        <dbReference type="Google" id="ProtNLM"/>
    </source>
</evidence>
<dbReference type="eggNOG" id="ENOG502QXN5">
    <property type="taxonomic scope" value="Eukaryota"/>
</dbReference>
<evidence type="ECO:0000313" key="2">
    <source>
        <dbReference type="Proteomes" id="UP000031512"/>
    </source>
</evidence>
<organism evidence="1 2">
    <name type="scientific">Theileria equi strain WA</name>
    <dbReference type="NCBI Taxonomy" id="1537102"/>
    <lineage>
        <taxon>Eukaryota</taxon>
        <taxon>Sar</taxon>
        <taxon>Alveolata</taxon>
        <taxon>Apicomplexa</taxon>
        <taxon>Aconoidasida</taxon>
        <taxon>Piroplasmida</taxon>
        <taxon>Theileriidae</taxon>
        <taxon>Theileria</taxon>
    </lineage>
</organism>
<dbReference type="GeneID" id="15804572"/>
<comment type="caution">
    <text evidence="1">The sequence shown here is derived from an EMBL/GenBank/DDBJ whole genome shotgun (WGS) entry which is preliminary data.</text>
</comment>